<feature type="compositionally biased region" description="Basic and acidic residues" evidence="7">
    <location>
        <begin position="1499"/>
        <end position="1514"/>
    </location>
</feature>
<reference evidence="10 11" key="1">
    <citation type="submission" date="2024-08" db="EMBL/GenBank/DDBJ databases">
        <authorList>
            <person name="Will J Nash"/>
            <person name="Angela Man"/>
            <person name="Seanna McTaggart"/>
            <person name="Kendall Baker"/>
            <person name="Tom Barker"/>
            <person name="Leah Catchpole"/>
            <person name="Alex Durrant"/>
            <person name="Karim Gharbi"/>
            <person name="Naomi Irish"/>
            <person name="Gemy Kaithakottil"/>
            <person name="Debby Ku"/>
            <person name="Aaliyah Providence"/>
            <person name="Felix Shaw"/>
            <person name="David Swarbreck"/>
            <person name="Chris Watkins"/>
            <person name="Ann M. McCartney"/>
            <person name="Giulio Formenti"/>
            <person name="Alice Mouton"/>
            <person name="Noel Vella"/>
            <person name="Bjorn M von Reumont"/>
            <person name="Adriana Vella"/>
            <person name="Wilfried Haerty"/>
        </authorList>
    </citation>
    <scope>NUCLEOTIDE SEQUENCE [LARGE SCALE GENOMIC DNA]</scope>
</reference>
<feature type="compositionally biased region" description="Polar residues" evidence="7">
    <location>
        <begin position="817"/>
        <end position="826"/>
    </location>
</feature>
<feature type="compositionally biased region" description="Acidic residues" evidence="7">
    <location>
        <begin position="545"/>
        <end position="565"/>
    </location>
</feature>
<feature type="region of interest" description="Disordered" evidence="7">
    <location>
        <begin position="1657"/>
        <end position="1730"/>
    </location>
</feature>
<dbReference type="SUPFAM" id="SSF54556">
    <property type="entry name" value="Chitinase insertion domain"/>
    <property type="match status" value="1"/>
</dbReference>
<dbReference type="InterPro" id="IPR036508">
    <property type="entry name" value="Chitin-bd_dom_sf"/>
</dbReference>
<name>A0ABP1NN31_XYLVO</name>
<feature type="region of interest" description="Disordered" evidence="7">
    <location>
        <begin position="535"/>
        <end position="575"/>
    </location>
</feature>
<evidence type="ECO:0000256" key="5">
    <source>
        <dbReference type="ARBA" id="ARBA00023295"/>
    </source>
</evidence>
<feature type="compositionally biased region" description="Polar residues" evidence="7">
    <location>
        <begin position="1484"/>
        <end position="1498"/>
    </location>
</feature>
<dbReference type="Gene3D" id="3.20.20.80">
    <property type="entry name" value="Glycosidases"/>
    <property type="match status" value="1"/>
</dbReference>
<feature type="compositionally biased region" description="Low complexity" evidence="7">
    <location>
        <begin position="1391"/>
        <end position="1404"/>
    </location>
</feature>
<dbReference type="PANTHER" id="PTHR11177">
    <property type="entry name" value="CHITINASE"/>
    <property type="match status" value="1"/>
</dbReference>
<dbReference type="SUPFAM" id="SSF51445">
    <property type="entry name" value="(Trans)glycosidases"/>
    <property type="match status" value="1"/>
</dbReference>
<dbReference type="Proteomes" id="UP001642520">
    <property type="component" value="Unassembled WGS sequence"/>
</dbReference>
<dbReference type="SUPFAM" id="SSF57625">
    <property type="entry name" value="Invertebrate chitin-binding proteins"/>
    <property type="match status" value="2"/>
</dbReference>
<dbReference type="InterPro" id="IPR001579">
    <property type="entry name" value="Glyco_hydro_18_chit_AS"/>
</dbReference>
<organism evidence="10 11">
    <name type="scientific">Xylocopa violacea</name>
    <name type="common">Violet carpenter bee</name>
    <name type="synonym">Apis violacea</name>
    <dbReference type="NCBI Taxonomy" id="135666"/>
    <lineage>
        <taxon>Eukaryota</taxon>
        <taxon>Metazoa</taxon>
        <taxon>Ecdysozoa</taxon>
        <taxon>Arthropoda</taxon>
        <taxon>Hexapoda</taxon>
        <taxon>Insecta</taxon>
        <taxon>Pterygota</taxon>
        <taxon>Neoptera</taxon>
        <taxon>Endopterygota</taxon>
        <taxon>Hymenoptera</taxon>
        <taxon>Apocrita</taxon>
        <taxon>Aculeata</taxon>
        <taxon>Apoidea</taxon>
        <taxon>Anthophila</taxon>
        <taxon>Apidae</taxon>
        <taxon>Xylocopa</taxon>
        <taxon>Xylocopa</taxon>
    </lineage>
</organism>
<feature type="domain" description="Chitin-binding type-2" evidence="8">
    <location>
        <begin position="446"/>
        <end position="507"/>
    </location>
</feature>
<dbReference type="InterPro" id="IPR011583">
    <property type="entry name" value="Chitinase_II/V-like_cat"/>
</dbReference>
<feature type="compositionally biased region" description="Basic residues" evidence="7">
    <location>
        <begin position="1468"/>
        <end position="1483"/>
    </location>
</feature>
<feature type="domain" description="GH18" evidence="9">
    <location>
        <begin position="1"/>
        <end position="287"/>
    </location>
</feature>
<dbReference type="InterPro" id="IPR029070">
    <property type="entry name" value="Chitinase_insertion_sf"/>
</dbReference>
<dbReference type="InterPro" id="IPR050314">
    <property type="entry name" value="Glycosyl_Hydrlase_18"/>
</dbReference>
<feature type="compositionally biased region" description="Polar residues" evidence="7">
    <location>
        <begin position="675"/>
        <end position="694"/>
    </location>
</feature>
<feature type="compositionally biased region" description="Polar residues" evidence="7">
    <location>
        <begin position="995"/>
        <end position="1011"/>
    </location>
</feature>
<keyword evidence="11" id="KW-1185">Reference proteome</keyword>
<dbReference type="Gene3D" id="2.170.140.10">
    <property type="entry name" value="Chitin binding domain"/>
    <property type="match status" value="2"/>
</dbReference>
<dbReference type="PANTHER" id="PTHR11177:SF399">
    <property type="entry name" value="CHITINASE 6, ISOFORM C"/>
    <property type="match status" value="1"/>
</dbReference>
<evidence type="ECO:0000256" key="2">
    <source>
        <dbReference type="ARBA" id="ARBA00022669"/>
    </source>
</evidence>
<accession>A0ABP1NN31</accession>
<dbReference type="PROSITE" id="PS01095">
    <property type="entry name" value="GH18_1"/>
    <property type="match status" value="1"/>
</dbReference>
<evidence type="ECO:0008006" key="12">
    <source>
        <dbReference type="Google" id="ProtNLM"/>
    </source>
</evidence>
<dbReference type="PROSITE" id="PS50940">
    <property type="entry name" value="CHIT_BIND_II"/>
    <property type="match status" value="2"/>
</dbReference>
<feature type="compositionally biased region" description="Polar residues" evidence="7">
    <location>
        <begin position="1601"/>
        <end position="1612"/>
    </location>
</feature>
<comment type="similarity">
    <text evidence="1">Belongs to the glycosyl hydrolase 18 family. Chitinase class II subfamily.</text>
</comment>
<dbReference type="SMART" id="SM00494">
    <property type="entry name" value="ChtBD2"/>
    <property type="match status" value="2"/>
</dbReference>
<dbReference type="EMBL" id="CAXAJV020001292">
    <property type="protein sequence ID" value="CAL7941011.1"/>
    <property type="molecule type" value="Genomic_DNA"/>
</dbReference>
<keyword evidence="3 6" id="KW-0378">Hydrolase</keyword>
<dbReference type="PROSITE" id="PS51910">
    <property type="entry name" value="GH18_2"/>
    <property type="match status" value="1"/>
</dbReference>
<protein>
    <recommendedName>
        <fullName evidence="12">Chitinase</fullName>
    </recommendedName>
</protein>
<evidence type="ECO:0000256" key="7">
    <source>
        <dbReference type="SAM" id="MobiDB-lite"/>
    </source>
</evidence>
<feature type="compositionally biased region" description="Polar residues" evidence="7">
    <location>
        <begin position="754"/>
        <end position="779"/>
    </location>
</feature>
<dbReference type="Gene3D" id="3.10.50.10">
    <property type="match status" value="1"/>
</dbReference>
<feature type="compositionally biased region" description="Basic residues" evidence="7">
    <location>
        <begin position="395"/>
        <end position="415"/>
    </location>
</feature>
<feature type="region of interest" description="Disordered" evidence="7">
    <location>
        <begin position="587"/>
        <end position="608"/>
    </location>
</feature>
<dbReference type="SMART" id="SM00636">
    <property type="entry name" value="Glyco_18"/>
    <property type="match status" value="1"/>
</dbReference>
<feature type="domain" description="Chitin-binding type-2" evidence="8">
    <location>
        <begin position="1760"/>
        <end position="1819"/>
    </location>
</feature>
<evidence type="ECO:0000313" key="10">
    <source>
        <dbReference type="EMBL" id="CAL7941011.1"/>
    </source>
</evidence>
<evidence type="ECO:0000259" key="8">
    <source>
        <dbReference type="PROSITE" id="PS50940"/>
    </source>
</evidence>
<comment type="caution">
    <text evidence="10">The sequence shown here is derived from an EMBL/GenBank/DDBJ whole genome shotgun (WGS) entry which is preliminary data.</text>
</comment>
<keyword evidence="4" id="KW-1015">Disulfide bond</keyword>
<feature type="compositionally biased region" description="Polar residues" evidence="7">
    <location>
        <begin position="1570"/>
        <end position="1584"/>
    </location>
</feature>
<feature type="compositionally biased region" description="Basic residues" evidence="7">
    <location>
        <begin position="334"/>
        <end position="349"/>
    </location>
</feature>
<evidence type="ECO:0000256" key="3">
    <source>
        <dbReference type="ARBA" id="ARBA00022801"/>
    </source>
</evidence>
<feature type="compositionally biased region" description="Low complexity" evidence="7">
    <location>
        <begin position="858"/>
        <end position="888"/>
    </location>
</feature>
<feature type="region of interest" description="Disordered" evidence="7">
    <location>
        <begin position="976"/>
        <end position="1013"/>
    </location>
</feature>
<dbReference type="Pfam" id="PF00704">
    <property type="entry name" value="Glyco_hydro_18"/>
    <property type="match status" value="1"/>
</dbReference>
<gene>
    <name evidence="10" type="ORF">XYLVIOL_LOCUS4761</name>
</gene>
<dbReference type="Pfam" id="PF01607">
    <property type="entry name" value="CBM_14"/>
    <property type="match status" value="2"/>
</dbReference>
<feature type="region of interest" description="Disordered" evidence="7">
    <location>
        <begin position="1373"/>
        <end position="1622"/>
    </location>
</feature>
<sequence>MVADPDRRREFVKNAIKFLRKNHFDGLDLDWEYPAFRDGGKPRDKDNYASLVQELREEFERESSKTGRPRLLLTLAMPAGIEYIDKGYDIPRLNEYLDFINLLSYDYHSSYEPAVNHHSPLYPLEEDNEYNYDSELTIDYTINYLLKKGASSEKIILGIPTYGRSYTLYNQDATDLGSPADGPGVEGDATREKGYLAYYEICESLAKSDEWEVIQPNPDAMGPYAYKDDQWVGYDDENIVRLKAKYANEKNLGGIMFWTIDNDDFRGKCHDRPYPLIEAAKETLLAESTNTVQKAKTADSRKKPRTQGAQSNAIGRKVIGSSSRRSTTTAAPVTKKRVFSSRPKHRTLSRPRVNDEEEEEEREVGRRSYDASDEEENSEGGNAVRTADKNERPSSKNRNRPKGRLNTRNRRKPARRKDEKNDSGEESLSNKLTTPEPPTTPDPGTDFKCEDEGFFSHPRDCKKYFWCLDSGPGGLGVVAHQFTCPSGLVFNKAADSCDYPRNVVCPKPKTAQTTASTTRAPITAATSRTTYLYSTTRRPTTEKPDSEEEYEYYDEDDEEIEEEEKEEKKEPRVTTTPKTLLYKTITRNRATSTTTTTEAPSTTSKTEKVLDLEDEEDPRVIKELIKLIKKAGGLEELEKQLLLQDKNSEDTVNSNNESATPATISRTLYERVLNRQASKTTNKQRASTTNTNYANGPGKSQFEGLDEVPEVKTLRRSQKPQYVTIERPKPSTKEPPVEEEEADEDEELDDDNTDVASSEEQKISNPFLTSSTQRATPNYVNIRRSRPSTSRTENDVEEKRKNVEEETPTRRHRPDTSSKNTETNSAEDIRDPESRPSTSKGTSQTTKFRYVSVQRFRSTTPQSTEETTSEAPSSSQEPTTESVVSSEAPSVTQNANATTTTPSINVVTSIVLSSTPNDILVQSETEKSVSTATPEPSSITTESVRLVEDSATEILLTTAPASLSTLSVPNTRISTASVSQPRPFGFNRRNRPTIEPTTTPLPAANDQTRSKVASADVNRLPTLKELIGYRTNDFVTSSPSPIFLSLFPLEGKEEEVLDRAAIRENVILNDTETKHSTLNKYDRKELDLSADSNSYYVEDNIANDEDESSLTNKKRFDREDSLTTTIRPTTMRGTPLVDLLHSQAPRGFYVTRSETKPATSEKVGSETIEATTENNEDAVSAITDRTEQLITNAKSVTDLEQTATNQNSQSSVEVSTVSNSQRTRGRVTSTVSSINQETAQTEKSTFVTSEISSFVSSTENSGLEEIVTRSTSTPETSSINSTIIRFNSPVTAASGTSSISESIDFTTENVANAYTTLSIGSTDSTLNSQTEVQSNSMTTASSIEPTTEAYVENETIKIDLVNTYSTEKNIYTTQTEQDEKNSTNGDEELKSTTLLSVTTLNPTTADLTETPIIRGRTSNKYNRRRQEIGNNSAYEFGRKSQRRGQTRQTTKPVNEDQESIKNPDRTQQPRRRIITYRRRHRKPNASTTAAINGSTNNRSKPEIRKKPVQRKFEQIETTTTFAKETEKNNSVLNPNDREGLNGEEINEGEELIPKANQTRNVAASNEEPEVNSSKNTVTTRTPGNLSSTRLRKPTTLTLTPQHSKPSNTLANHRNTRPKDGNLTHVNEKLDAADEITEVQKSEKDIDQSSKAQEIAVTLADPPSSQTPATGRPPLRNVLRRKISTTVAPRTDATTSRTTLRFTAAPRNRQSSKAKDKSPQNATTRPRRPPVVDYDYYEDEEEPVVGKSTFNGKLFLTSTGTFRCLDQGNFPHPFSCKKFITCARMVNGLVVGAEYTCPDKLSFDPVGGICNWSAGLGCKE</sequence>
<feature type="region of interest" description="Disordered" evidence="7">
    <location>
        <begin position="675"/>
        <end position="897"/>
    </location>
</feature>
<keyword evidence="5 6" id="KW-0326">Glycosidase</keyword>
<feature type="region of interest" description="Disordered" evidence="7">
    <location>
        <begin position="288"/>
        <end position="448"/>
    </location>
</feature>
<feature type="compositionally biased region" description="Low complexity" evidence="7">
    <location>
        <begin position="1585"/>
        <end position="1600"/>
    </location>
</feature>
<feature type="compositionally biased region" description="Basic and acidic residues" evidence="7">
    <location>
        <begin position="792"/>
        <end position="809"/>
    </location>
</feature>
<dbReference type="InterPro" id="IPR002557">
    <property type="entry name" value="Chitin-bd_dom"/>
</dbReference>
<feature type="compositionally biased region" description="Acidic residues" evidence="7">
    <location>
        <begin position="737"/>
        <end position="753"/>
    </location>
</feature>
<keyword evidence="2" id="KW-0147">Chitin-binding</keyword>
<dbReference type="InterPro" id="IPR017853">
    <property type="entry name" value="GH"/>
</dbReference>
<proteinExistence type="inferred from homology"/>
<feature type="compositionally biased region" description="Polar residues" evidence="7">
    <location>
        <begin position="835"/>
        <end position="847"/>
    </location>
</feature>
<dbReference type="InterPro" id="IPR001223">
    <property type="entry name" value="Glyco_hydro18_cat"/>
</dbReference>
<feature type="region of interest" description="Disordered" evidence="7">
    <location>
        <begin position="1203"/>
        <end position="1236"/>
    </location>
</feature>
<feature type="compositionally biased region" description="Polar residues" evidence="7">
    <location>
        <begin position="1683"/>
        <end position="1700"/>
    </location>
</feature>
<feature type="compositionally biased region" description="Basic and acidic residues" evidence="7">
    <location>
        <begin position="726"/>
        <end position="736"/>
    </location>
</feature>
<evidence type="ECO:0000313" key="11">
    <source>
        <dbReference type="Proteomes" id="UP001642520"/>
    </source>
</evidence>
<feature type="compositionally biased region" description="Low complexity" evidence="7">
    <location>
        <begin position="587"/>
        <end position="604"/>
    </location>
</feature>
<evidence type="ECO:0000256" key="4">
    <source>
        <dbReference type="ARBA" id="ARBA00023157"/>
    </source>
</evidence>
<evidence type="ECO:0000256" key="6">
    <source>
        <dbReference type="RuleBase" id="RU000489"/>
    </source>
</evidence>
<evidence type="ECO:0000259" key="9">
    <source>
        <dbReference type="PROSITE" id="PS51910"/>
    </source>
</evidence>
<evidence type="ECO:0000256" key="1">
    <source>
        <dbReference type="ARBA" id="ARBA00009121"/>
    </source>
</evidence>